<keyword evidence="2" id="KW-0902">Two-component regulatory system</keyword>
<dbReference type="InterPro" id="IPR001789">
    <property type="entry name" value="Sig_transdc_resp-reg_receiver"/>
</dbReference>
<organism evidence="8 9">
    <name type="scientific">Herbaspirillum aquaticum</name>
    <dbReference type="NCBI Taxonomy" id="568783"/>
    <lineage>
        <taxon>Bacteria</taxon>
        <taxon>Pseudomonadati</taxon>
        <taxon>Pseudomonadota</taxon>
        <taxon>Betaproteobacteria</taxon>
        <taxon>Burkholderiales</taxon>
        <taxon>Oxalobacteraceae</taxon>
        <taxon>Herbaspirillum</taxon>
    </lineage>
</organism>
<feature type="domain" description="Response regulatory" evidence="7">
    <location>
        <begin position="14"/>
        <end position="127"/>
    </location>
</feature>
<dbReference type="GO" id="GO:0032993">
    <property type="term" value="C:protein-DNA complex"/>
    <property type="evidence" value="ECO:0007669"/>
    <property type="project" value="TreeGrafter"/>
</dbReference>
<dbReference type="GO" id="GO:0000976">
    <property type="term" value="F:transcription cis-regulatory region binding"/>
    <property type="evidence" value="ECO:0007669"/>
    <property type="project" value="TreeGrafter"/>
</dbReference>
<dbReference type="GO" id="GO:0000156">
    <property type="term" value="F:phosphorelay response regulator activity"/>
    <property type="evidence" value="ECO:0007669"/>
    <property type="project" value="TreeGrafter"/>
</dbReference>
<name>A0A225SPK7_9BURK</name>
<evidence type="ECO:0000256" key="2">
    <source>
        <dbReference type="ARBA" id="ARBA00023012"/>
    </source>
</evidence>
<evidence type="ECO:0000256" key="3">
    <source>
        <dbReference type="ARBA" id="ARBA00023015"/>
    </source>
</evidence>
<reference evidence="8 9" key="1">
    <citation type="journal article" date="2010" name="Int. J. Syst. Evol. Microbiol.">
        <title>Reclassification of Herbaspirillum putei as a later heterotypic synonym of Herbaspirillum huttiense, with the description of H. huttiense subsp. huttiense subsp. nov. and H. huttiense subsp. putei subsp. nov., comb. nov., and description of Herbaspirillum aquaticum sp. nov.</title>
        <authorList>
            <person name="Dobritsa A.P."/>
            <person name="Reddy M.C."/>
            <person name="Samadpour M."/>
        </authorList>
    </citation>
    <scope>NUCLEOTIDE SEQUENCE [LARGE SCALE GENOMIC DNA]</scope>
    <source>
        <strain evidence="8 9">IEH 4430</strain>
    </source>
</reference>
<feature type="modified residue" description="4-aspartylphosphate" evidence="6">
    <location>
        <position position="63"/>
    </location>
</feature>
<evidence type="ECO:0000256" key="5">
    <source>
        <dbReference type="ARBA" id="ARBA00023163"/>
    </source>
</evidence>
<dbReference type="Gene3D" id="3.40.50.2300">
    <property type="match status" value="1"/>
</dbReference>
<keyword evidence="4" id="KW-0238">DNA-binding</keyword>
<dbReference type="PANTHER" id="PTHR48111">
    <property type="entry name" value="REGULATOR OF RPOS"/>
    <property type="match status" value="1"/>
</dbReference>
<dbReference type="GO" id="GO:0005829">
    <property type="term" value="C:cytosol"/>
    <property type="evidence" value="ECO:0007669"/>
    <property type="project" value="TreeGrafter"/>
</dbReference>
<gene>
    <name evidence="8" type="ORF">CEJ45_19080</name>
</gene>
<evidence type="ECO:0000256" key="4">
    <source>
        <dbReference type="ARBA" id="ARBA00023125"/>
    </source>
</evidence>
<evidence type="ECO:0000313" key="9">
    <source>
        <dbReference type="Proteomes" id="UP000214747"/>
    </source>
</evidence>
<evidence type="ECO:0000259" key="7">
    <source>
        <dbReference type="PROSITE" id="PS50110"/>
    </source>
</evidence>
<dbReference type="PROSITE" id="PS50110">
    <property type="entry name" value="RESPONSE_REGULATORY"/>
    <property type="match status" value="1"/>
</dbReference>
<protein>
    <submittedName>
        <fullName evidence="8">Response regulator</fullName>
    </submittedName>
</protein>
<keyword evidence="5" id="KW-0804">Transcription</keyword>
<evidence type="ECO:0000256" key="1">
    <source>
        <dbReference type="ARBA" id="ARBA00022553"/>
    </source>
</evidence>
<accession>A0A225SPK7</accession>
<evidence type="ECO:0000256" key="6">
    <source>
        <dbReference type="PROSITE-ProRule" id="PRU00169"/>
    </source>
</evidence>
<evidence type="ECO:0000313" key="8">
    <source>
        <dbReference type="EMBL" id="OWY33026.1"/>
    </source>
</evidence>
<dbReference type="PANTHER" id="PTHR48111:SF1">
    <property type="entry name" value="TWO-COMPONENT RESPONSE REGULATOR ORR33"/>
    <property type="match status" value="1"/>
</dbReference>
<sequence length="132" mass="14145">MMSEEENTPPSQRTIAVIDDDLGVRAALCNLLDSAGYRHCSFDCGEDFLTSTCLPVAACAIVDLNLPGMNGFELAEQLRLLRPDLPVLFISAQAAALQRQRATDMGLALLAKPVDADTLLVLLTATLLYGPP</sequence>
<keyword evidence="9" id="KW-1185">Reference proteome</keyword>
<keyword evidence="1 6" id="KW-0597">Phosphoprotein</keyword>
<dbReference type="Proteomes" id="UP000214747">
    <property type="component" value="Unassembled WGS sequence"/>
</dbReference>
<dbReference type="InterPro" id="IPR039420">
    <property type="entry name" value="WalR-like"/>
</dbReference>
<dbReference type="EMBL" id="NJGV01000021">
    <property type="protein sequence ID" value="OWY33026.1"/>
    <property type="molecule type" value="Genomic_DNA"/>
</dbReference>
<keyword evidence="3" id="KW-0805">Transcription regulation</keyword>
<dbReference type="Pfam" id="PF00072">
    <property type="entry name" value="Response_reg"/>
    <property type="match status" value="1"/>
</dbReference>
<comment type="caution">
    <text evidence="8">The sequence shown here is derived from an EMBL/GenBank/DDBJ whole genome shotgun (WGS) entry which is preliminary data.</text>
</comment>
<dbReference type="SMART" id="SM00448">
    <property type="entry name" value="REC"/>
    <property type="match status" value="1"/>
</dbReference>
<dbReference type="AlphaFoldDB" id="A0A225SPK7"/>
<dbReference type="SUPFAM" id="SSF52172">
    <property type="entry name" value="CheY-like"/>
    <property type="match status" value="1"/>
</dbReference>
<proteinExistence type="predicted"/>
<dbReference type="InterPro" id="IPR011006">
    <property type="entry name" value="CheY-like_superfamily"/>
</dbReference>
<dbReference type="GO" id="GO:0006355">
    <property type="term" value="P:regulation of DNA-templated transcription"/>
    <property type="evidence" value="ECO:0007669"/>
    <property type="project" value="TreeGrafter"/>
</dbReference>